<organism evidence="2 3">
    <name type="scientific">Gymnopus androsaceus JB14</name>
    <dbReference type="NCBI Taxonomy" id="1447944"/>
    <lineage>
        <taxon>Eukaryota</taxon>
        <taxon>Fungi</taxon>
        <taxon>Dikarya</taxon>
        <taxon>Basidiomycota</taxon>
        <taxon>Agaricomycotina</taxon>
        <taxon>Agaricomycetes</taxon>
        <taxon>Agaricomycetidae</taxon>
        <taxon>Agaricales</taxon>
        <taxon>Marasmiineae</taxon>
        <taxon>Omphalotaceae</taxon>
        <taxon>Gymnopus</taxon>
    </lineage>
</organism>
<feature type="region of interest" description="Disordered" evidence="1">
    <location>
        <begin position="777"/>
        <end position="837"/>
    </location>
</feature>
<evidence type="ECO:0000313" key="2">
    <source>
        <dbReference type="EMBL" id="KAE9388122.1"/>
    </source>
</evidence>
<feature type="region of interest" description="Disordered" evidence="1">
    <location>
        <begin position="116"/>
        <end position="160"/>
    </location>
</feature>
<feature type="compositionally biased region" description="Acidic residues" evidence="1">
    <location>
        <begin position="816"/>
        <end position="837"/>
    </location>
</feature>
<dbReference type="SUPFAM" id="SSF53098">
    <property type="entry name" value="Ribonuclease H-like"/>
    <property type="match status" value="1"/>
</dbReference>
<evidence type="ECO:0008006" key="4">
    <source>
        <dbReference type="Google" id="ProtNLM"/>
    </source>
</evidence>
<reference evidence="2" key="1">
    <citation type="journal article" date="2019" name="Environ. Microbiol.">
        <title>Fungal ecological strategies reflected in gene transcription - a case study of two litter decomposers.</title>
        <authorList>
            <person name="Barbi F."/>
            <person name="Kohler A."/>
            <person name="Barry K."/>
            <person name="Baskaran P."/>
            <person name="Daum C."/>
            <person name="Fauchery L."/>
            <person name="Ihrmark K."/>
            <person name="Kuo A."/>
            <person name="LaButti K."/>
            <person name="Lipzen A."/>
            <person name="Morin E."/>
            <person name="Grigoriev I.V."/>
            <person name="Henrissat B."/>
            <person name="Lindahl B."/>
            <person name="Martin F."/>
        </authorList>
    </citation>
    <scope>NUCLEOTIDE SEQUENCE</scope>
    <source>
        <strain evidence="2">JB14</strain>
    </source>
</reference>
<proteinExistence type="predicted"/>
<feature type="compositionally biased region" description="Low complexity" evidence="1">
    <location>
        <begin position="805"/>
        <end position="815"/>
    </location>
</feature>
<evidence type="ECO:0000313" key="3">
    <source>
        <dbReference type="Proteomes" id="UP000799118"/>
    </source>
</evidence>
<sequence length="837" mass="94576">MVQNLLPGSHRSQTHWDIDTFYNLKVGMSLTCTRTVLILFFWKGEKANSAQFHAHCLGCIRHHLGDTQLSDDATLDHENEVSFQNACTAAGSVLGEKRAMIAHILGGERPYRYASTTGVSKAKQLRKDIQAKKGKGKRERESDGEEGGDRSEPAPSRKRKAIDCVEKHQQKLKTYKGINIPFSDEEAEQIHVQFLRATLSANLPFSWVEDPKIIKLFTMFRSRAGDVIPSRKVVGGRLLKEEHERVENELKAKLEGKNVVLTCDAVKDISKDLLMGVSVSSEFKMVIRMEKALGEMIDEMEKKYKCIVAGLGTDNDGGSKAGHVKLGKICTWLLTFPCCGHQVGHLSAVDYFKISLDAQDTSERATELIEQTGQVKSYLVANTTRWTTHLLAFNRLTELKHSLRTAALTQRQDIINAQVGSEKGATAALELQLAAEAQLDLIDDNTFWRRTFSSYATNICQSDHARPDVVLLAFVGMFLHFKNLPPAYSDTSKAMVKQLERCWAGLDQSLMITALILNPYERLDRFGPDAAANILNINAMVVELYSKVMSRPPPNELDPEQQDQWHNHQLQHCQKFSAAFLHYCSSTGPFKNWDDLKTSFKTIHNEDPIIFWESMKTDGAIEELANFALLILGIVMNTAGNERQFSKVKIRKDRLRNRLQLEKLKQSIKIIENVQEHHYSDGLKDERQARKNHSDERVGQLLQVPRYQAFPQEADGSSALVTNRRKWRTEFEQRKKDAERHDEMFGEDLNADPPPLPETQRAPRQWLPRSLALLFGGKSSEPAVGSTPGTTDRPQRPRRRAAWTQEQLLMELLAQEAEDEIPDDGALEGSGDEYEGF</sequence>
<dbReference type="Proteomes" id="UP000799118">
    <property type="component" value="Unassembled WGS sequence"/>
</dbReference>
<evidence type="ECO:0000256" key="1">
    <source>
        <dbReference type="SAM" id="MobiDB-lite"/>
    </source>
</evidence>
<dbReference type="InterPro" id="IPR012337">
    <property type="entry name" value="RNaseH-like_sf"/>
</dbReference>
<feature type="region of interest" description="Disordered" evidence="1">
    <location>
        <begin position="732"/>
        <end position="761"/>
    </location>
</feature>
<dbReference type="OrthoDB" id="2423954at2759"/>
<gene>
    <name evidence="2" type="ORF">BT96DRAFT_960274</name>
</gene>
<feature type="compositionally biased region" description="Basic and acidic residues" evidence="1">
    <location>
        <begin position="732"/>
        <end position="744"/>
    </location>
</feature>
<name>A0A6A4GQS5_9AGAR</name>
<accession>A0A6A4GQS5</accession>
<protein>
    <recommendedName>
        <fullName evidence="4">DUF659 domain-containing protein</fullName>
    </recommendedName>
</protein>
<dbReference type="EMBL" id="ML769760">
    <property type="protein sequence ID" value="KAE9388122.1"/>
    <property type="molecule type" value="Genomic_DNA"/>
</dbReference>
<dbReference type="AlphaFoldDB" id="A0A6A4GQS5"/>
<keyword evidence="3" id="KW-1185">Reference proteome</keyword>